<dbReference type="RefSeq" id="WP_146868843.1">
    <property type="nucleotide sequence ID" value="NZ_BKBC01000044.1"/>
</dbReference>
<proteinExistence type="predicted"/>
<accession>A0A512TPU4</accession>
<evidence type="ECO:0008006" key="3">
    <source>
        <dbReference type="Google" id="ProtNLM"/>
    </source>
</evidence>
<dbReference type="EMBL" id="BKBC01000044">
    <property type="protein sequence ID" value="GEQ22287.1"/>
    <property type="molecule type" value="Genomic_DNA"/>
</dbReference>
<dbReference type="Proteomes" id="UP000321089">
    <property type="component" value="Unassembled WGS sequence"/>
</dbReference>
<gene>
    <name evidence="1" type="primary">pi240</name>
    <name evidence="1" type="ORF">CBU02nite_27930</name>
</gene>
<evidence type="ECO:0000313" key="2">
    <source>
        <dbReference type="Proteomes" id="UP000321089"/>
    </source>
</evidence>
<dbReference type="AlphaFoldDB" id="A0A512TPU4"/>
<sequence>MEKTIEIDGKQVSFKSTAATPLRYKAQFGRDYFSEILKMEELTKIKKTKNQAETLAKIDFNTFYNIIWVLAKTADKKIPEPLEWLDTFEEFPLFEIIPQIQDLIVASIQGKKK</sequence>
<evidence type="ECO:0000313" key="1">
    <source>
        <dbReference type="EMBL" id="GEQ22287.1"/>
    </source>
</evidence>
<comment type="caution">
    <text evidence="1">The sequence shown here is derived from an EMBL/GenBank/DDBJ whole genome shotgun (WGS) entry which is preliminary data.</text>
</comment>
<protein>
    <recommendedName>
        <fullName evidence="3">Phage protein</fullName>
    </recommendedName>
</protein>
<name>A0A512TPU4_CLOBU</name>
<reference evidence="1 2" key="1">
    <citation type="submission" date="2019-07" db="EMBL/GenBank/DDBJ databases">
        <title>Whole genome shotgun sequence of Clostridium butyricum NBRC 3858.</title>
        <authorList>
            <person name="Hosoyama A."/>
            <person name="Uohara A."/>
            <person name="Ohji S."/>
            <person name="Ichikawa N."/>
        </authorList>
    </citation>
    <scope>NUCLEOTIDE SEQUENCE [LARGE SCALE GENOMIC DNA]</scope>
    <source>
        <strain evidence="1 2">NBRC 3858</strain>
    </source>
</reference>
<organism evidence="1 2">
    <name type="scientific">Clostridium butyricum</name>
    <dbReference type="NCBI Taxonomy" id="1492"/>
    <lineage>
        <taxon>Bacteria</taxon>
        <taxon>Bacillati</taxon>
        <taxon>Bacillota</taxon>
        <taxon>Clostridia</taxon>
        <taxon>Eubacteriales</taxon>
        <taxon>Clostridiaceae</taxon>
        <taxon>Clostridium</taxon>
    </lineage>
</organism>